<dbReference type="InterPro" id="IPR006034">
    <property type="entry name" value="Asparaginase/glutaminase-like"/>
</dbReference>
<dbReference type="GO" id="GO:0006528">
    <property type="term" value="P:asparagine metabolic process"/>
    <property type="evidence" value="ECO:0007669"/>
    <property type="project" value="InterPro"/>
</dbReference>
<dbReference type="GO" id="GO:0004067">
    <property type="term" value="F:asparaginase activity"/>
    <property type="evidence" value="ECO:0007669"/>
    <property type="project" value="UniProtKB-UniRule"/>
</dbReference>
<accession>A0A6L8WAK0</accession>
<dbReference type="Pfam" id="PF00710">
    <property type="entry name" value="Asparaginase"/>
    <property type="match status" value="1"/>
</dbReference>
<feature type="binding site" evidence="4">
    <location>
        <begin position="88"/>
        <end position="89"/>
    </location>
    <ligand>
        <name>substrate</name>
    </ligand>
</feature>
<dbReference type="InterPro" id="IPR027473">
    <property type="entry name" value="L-asparaginase_C"/>
</dbReference>
<evidence type="ECO:0000256" key="2">
    <source>
        <dbReference type="ARBA" id="ARBA00022801"/>
    </source>
</evidence>
<evidence type="ECO:0000313" key="10">
    <source>
        <dbReference type="Proteomes" id="UP000476030"/>
    </source>
</evidence>
<dbReference type="PIRSF" id="PIRSF001220">
    <property type="entry name" value="L-ASNase_gatD"/>
    <property type="match status" value="1"/>
</dbReference>
<dbReference type="Gene3D" id="3.40.50.40">
    <property type="match status" value="1"/>
</dbReference>
<sequence>MQKICVITTGGTIASMHEPSSGHVTASISGFDLHASLQNLPDGIDVTIDEFCKMGSYAMDLSLSFSLAQHISSRLKEGFDGVVITHGTDTMEESAFMADLVVRSDKPIVFTGAQHTADDPNADGPQNILDAIRVAASDLVHGMGSMICFNHEFHAARDVSKTHTSRTDTFLSGEHGALGDVDGDRVVVHRTPILQRSYDVAHIETEIELIKLAMGSNERYLKFAFESGVRAIVLEGFGRGNAPPVVTQTAIELIQKGIYIIMTSRCPRGRVKPVYGNGGGKTLAEGGIVFAGDLSGQKARVLLSVLLGMNLSDKQLRDEISYLGG</sequence>
<evidence type="ECO:0000256" key="3">
    <source>
        <dbReference type="PIRSR" id="PIRSR001220-1"/>
    </source>
</evidence>
<dbReference type="InterPro" id="IPR037152">
    <property type="entry name" value="L-asparaginase_N_sf"/>
</dbReference>
<dbReference type="Pfam" id="PF17763">
    <property type="entry name" value="Asparaginase_C"/>
    <property type="match status" value="1"/>
</dbReference>
<dbReference type="InterPro" id="IPR027475">
    <property type="entry name" value="Asparaginase/glutaminase_AS2"/>
</dbReference>
<evidence type="ECO:0000256" key="6">
    <source>
        <dbReference type="PROSITE-ProRule" id="PRU10100"/>
    </source>
</evidence>
<proteinExistence type="inferred from homology"/>
<dbReference type="InterPro" id="IPR027474">
    <property type="entry name" value="L-asparaginase_N"/>
</dbReference>
<name>A0A6L8WAK0_9PROT</name>
<gene>
    <name evidence="9" type="ORF">GQE98_12755</name>
</gene>
<dbReference type="InterPro" id="IPR020827">
    <property type="entry name" value="Asparaginase/glutaminase_AS1"/>
</dbReference>
<dbReference type="AlphaFoldDB" id="A0A6L8WAK0"/>
<keyword evidence="10" id="KW-1185">Reference proteome</keyword>
<feature type="domain" description="Asparaginase/glutaminase C-terminal" evidence="8">
    <location>
        <begin position="207"/>
        <end position="317"/>
    </location>
</feature>
<dbReference type="FunFam" id="3.40.50.1170:FF:000001">
    <property type="entry name" value="L-asparaginase 2"/>
    <property type="match status" value="1"/>
</dbReference>
<comment type="caution">
    <text evidence="9">The sequence shown here is derived from an EMBL/GenBank/DDBJ whole genome shotgun (WGS) entry which is preliminary data.</text>
</comment>
<evidence type="ECO:0000313" key="9">
    <source>
        <dbReference type="EMBL" id="MZR31503.1"/>
    </source>
</evidence>
<dbReference type="PROSITE" id="PS00144">
    <property type="entry name" value="ASN_GLN_ASE_1"/>
    <property type="match status" value="1"/>
</dbReference>
<reference evidence="9 10" key="1">
    <citation type="submission" date="2019-12" db="EMBL/GenBank/DDBJ databases">
        <title>Snethiella sp. nov. sp. isolated from sea sand.</title>
        <authorList>
            <person name="Kim J."/>
            <person name="Jeong S.E."/>
            <person name="Jung H.S."/>
            <person name="Jeon C.O."/>
        </authorList>
    </citation>
    <scope>NUCLEOTIDE SEQUENCE [LARGE SCALE GENOMIC DNA]</scope>
    <source>
        <strain evidence="9 10">DP05</strain>
    </source>
</reference>
<dbReference type="InterPro" id="IPR036152">
    <property type="entry name" value="Asp/glu_Ase-like_sf"/>
</dbReference>
<feature type="active site" evidence="5">
    <location>
        <position position="12"/>
    </location>
</feature>
<feature type="binding site" evidence="4">
    <location>
        <position position="56"/>
    </location>
    <ligand>
        <name>substrate</name>
    </ligand>
</feature>
<dbReference type="PANTHER" id="PTHR11707:SF28">
    <property type="entry name" value="60 KDA LYSOPHOSPHOLIPASE"/>
    <property type="match status" value="1"/>
</dbReference>
<dbReference type="SMART" id="SM00870">
    <property type="entry name" value="Asparaginase"/>
    <property type="match status" value="1"/>
</dbReference>
<dbReference type="PROSITE" id="PS00917">
    <property type="entry name" value="ASN_GLN_ASE_2"/>
    <property type="match status" value="1"/>
</dbReference>
<feature type="active site" evidence="6">
    <location>
        <position position="88"/>
    </location>
</feature>
<dbReference type="SUPFAM" id="SSF53774">
    <property type="entry name" value="Glutaminase/Asparaginase"/>
    <property type="match status" value="1"/>
</dbReference>
<dbReference type="PRINTS" id="PR00139">
    <property type="entry name" value="ASNGLNASE"/>
</dbReference>
<evidence type="ECO:0000256" key="5">
    <source>
        <dbReference type="PROSITE-ProRule" id="PRU10099"/>
    </source>
</evidence>
<evidence type="ECO:0000256" key="1">
    <source>
        <dbReference type="ARBA" id="ARBA00010518"/>
    </source>
</evidence>
<dbReference type="InterPro" id="IPR004550">
    <property type="entry name" value="AsnASE_II"/>
</dbReference>
<dbReference type="Gene3D" id="3.40.50.1170">
    <property type="entry name" value="L-asparaginase, N-terminal domain"/>
    <property type="match status" value="1"/>
</dbReference>
<dbReference type="PIRSF" id="PIRSF500176">
    <property type="entry name" value="L_ASNase"/>
    <property type="match status" value="1"/>
</dbReference>
<organism evidence="9 10">
    <name type="scientific">Sneathiella litorea</name>
    <dbReference type="NCBI Taxonomy" id="2606216"/>
    <lineage>
        <taxon>Bacteria</taxon>
        <taxon>Pseudomonadati</taxon>
        <taxon>Pseudomonadota</taxon>
        <taxon>Alphaproteobacteria</taxon>
        <taxon>Sneathiellales</taxon>
        <taxon>Sneathiellaceae</taxon>
        <taxon>Sneathiella</taxon>
    </lineage>
</organism>
<dbReference type="PROSITE" id="PS51732">
    <property type="entry name" value="ASN_GLN_ASE_3"/>
    <property type="match status" value="1"/>
</dbReference>
<dbReference type="CDD" id="cd08964">
    <property type="entry name" value="L-asparaginase_II"/>
    <property type="match status" value="1"/>
</dbReference>
<dbReference type="PANTHER" id="PTHR11707">
    <property type="entry name" value="L-ASPARAGINASE"/>
    <property type="match status" value="1"/>
</dbReference>
<feature type="domain" description="L-asparaginase N-terminal" evidence="7">
    <location>
        <begin position="3"/>
        <end position="193"/>
    </location>
</feature>
<protein>
    <submittedName>
        <fullName evidence="9">Asparaginase</fullName>
    </submittedName>
</protein>
<keyword evidence="2" id="KW-0378">Hydrolase</keyword>
<dbReference type="InterPro" id="IPR040919">
    <property type="entry name" value="Asparaginase_C"/>
</dbReference>
<dbReference type="EMBL" id="WTUW01000002">
    <property type="protein sequence ID" value="MZR31503.1"/>
    <property type="molecule type" value="Genomic_DNA"/>
</dbReference>
<evidence type="ECO:0000259" key="7">
    <source>
        <dbReference type="Pfam" id="PF00710"/>
    </source>
</evidence>
<evidence type="ECO:0000259" key="8">
    <source>
        <dbReference type="Pfam" id="PF17763"/>
    </source>
</evidence>
<evidence type="ECO:0000256" key="4">
    <source>
        <dbReference type="PIRSR" id="PIRSR001220-2"/>
    </source>
</evidence>
<comment type="similarity">
    <text evidence="1">Belongs to the asparaginase 1 family.</text>
</comment>
<feature type="active site" description="O-isoaspartyl threonine intermediate" evidence="3">
    <location>
        <position position="12"/>
    </location>
</feature>
<dbReference type="RefSeq" id="WP_161316005.1">
    <property type="nucleotide sequence ID" value="NZ_WTUW01000002.1"/>
</dbReference>
<dbReference type="SFLD" id="SFLDS00057">
    <property type="entry name" value="Glutaminase/Asparaginase"/>
    <property type="match status" value="1"/>
</dbReference>
<dbReference type="Proteomes" id="UP000476030">
    <property type="component" value="Unassembled WGS sequence"/>
</dbReference>